<comment type="caution">
    <text evidence="3">The sequence shown here is derived from an EMBL/GenBank/DDBJ whole genome shotgun (WGS) entry which is preliminary data.</text>
</comment>
<dbReference type="GO" id="GO:0016810">
    <property type="term" value="F:hydrolase activity, acting on carbon-nitrogen (but not peptide) bonds"/>
    <property type="evidence" value="ECO:0007669"/>
    <property type="project" value="InterPro"/>
</dbReference>
<organism evidence="3 4">
    <name type="scientific">Salipaludibacillus neizhouensis</name>
    <dbReference type="NCBI Taxonomy" id="885475"/>
    <lineage>
        <taxon>Bacteria</taxon>
        <taxon>Bacillati</taxon>
        <taxon>Bacillota</taxon>
        <taxon>Bacilli</taxon>
        <taxon>Bacillales</taxon>
        <taxon>Bacillaceae</taxon>
    </lineage>
</organism>
<gene>
    <name evidence="3" type="ORF">CR203_03935</name>
</gene>
<name>A0A3A9KF48_9BACI</name>
<dbReference type="RefSeq" id="WP_110936169.1">
    <property type="nucleotide sequence ID" value="NZ_KZ614146.1"/>
</dbReference>
<feature type="region of interest" description="Disordered" evidence="1">
    <location>
        <begin position="46"/>
        <end position="68"/>
    </location>
</feature>
<dbReference type="InterPro" id="IPR002509">
    <property type="entry name" value="NODB_dom"/>
</dbReference>
<dbReference type="SUPFAM" id="SSF88713">
    <property type="entry name" value="Glycoside hydrolase/deacetylase"/>
    <property type="match status" value="1"/>
</dbReference>
<dbReference type="PANTHER" id="PTHR10587">
    <property type="entry name" value="GLYCOSYL TRANSFERASE-RELATED"/>
    <property type="match status" value="1"/>
</dbReference>
<proteinExistence type="predicted"/>
<dbReference type="PANTHER" id="PTHR10587:SF125">
    <property type="entry name" value="POLYSACCHARIDE DEACETYLASE YHEN-RELATED"/>
    <property type="match status" value="1"/>
</dbReference>
<protein>
    <submittedName>
        <fullName evidence="3">Chitooligosaccharide deacetylase</fullName>
    </submittedName>
</protein>
<evidence type="ECO:0000259" key="2">
    <source>
        <dbReference type="PROSITE" id="PS51677"/>
    </source>
</evidence>
<accession>A0A3A9KF48</accession>
<dbReference type="AlphaFoldDB" id="A0A3A9KF48"/>
<dbReference type="Pfam" id="PF01522">
    <property type="entry name" value="Polysacc_deac_1"/>
    <property type="match status" value="1"/>
</dbReference>
<dbReference type="PROSITE" id="PS51677">
    <property type="entry name" value="NODB"/>
    <property type="match status" value="1"/>
</dbReference>
<dbReference type="InterPro" id="IPR050248">
    <property type="entry name" value="Polysacc_deacetylase_ArnD"/>
</dbReference>
<feature type="domain" description="NodB homology" evidence="2">
    <location>
        <begin position="93"/>
        <end position="278"/>
    </location>
</feature>
<evidence type="ECO:0000313" key="4">
    <source>
        <dbReference type="Proteomes" id="UP000281498"/>
    </source>
</evidence>
<evidence type="ECO:0000313" key="3">
    <source>
        <dbReference type="EMBL" id="RKL69192.1"/>
    </source>
</evidence>
<dbReference type="InterPro" id="IPR011330">
    <property type="entry name" value="Glyco_hydro/deAcase_b/a-brl"/>
</dbReference>
<dbReference type="CDD" id="cd10917">
    <property type="entry name" value="CE4_NodB_like_6s_7s"/>
    <property type="match status" value="1"/>
</dbReference>
<keyword evidence="4" id="KW-1185">Reference proteome</keyword>
<dbReference type="Gene3D" id="3.20.20.370">
    <property type="entry name" value="Glycoside hydrolase/deacetylase"/>
    <property type="match status" value="1"/>
</dbReference>
<dbReference type="Proteomes" id="UP000281498">
    <property type="component" value="Unassembled WGS sequence"/>
</dbReference>
<dbReference type="EMBL" id="PDOE01000001">
    <property type="protein sequence ID" value="RKL69192.1"/>
    <property type="molecule type" value="Genomic_DNA"/>
</dbReference>
<dbReference type="OrthoDB" id="9812065at2"/>
<sequence>MKKKMSKAIVIIALLIGFQVIGTVIGYASDHLSNDEAKPVWWWDKDEEPSEEEAPPLRGGPEEDQRQQQPLVLQELQELYPEIAFLHGPTTGNKVALTFDDGPDPRYTPGVLEVLEEYNVPATFFLMGVRAEAQPELARQIVEEGHVIGNHTFWHPNLVTEGEISTLVNEVQKTEDTLAEIVGYRTTMFRPPYGFLYPELVEELGNLNYSVIAWSVDSLDWEPLLTSEQIAQNVLENIHPGAIVLMHDGAEAAGDRTQTIDALREIIPTLQEQGMEFVTVPELLNIPYQRE</sequence>
<dbReference type="GO" id="GO:0005975">
    <property type="term" value="P:carbohydrate metabolic process"/>
    <property type="evidence" value="ECO:0007669"/>
    <property type="project" value="InterPro"/>
</dbReference>
<reference evidence="3 4" key="1">
    <citation type="submission" date="2017-10" db="EMBL/GenBank/DDBJ databases">
        <title>Bacillus sp. nov., a halophilic bacterium isolated from a Keqin Lake.</title>
        <authorList>
            <person name="Wang H."/>
        </authorList>
    </citation>
    <scope>NUCLEOTIDE SEQUENCE [LARGE SCALE GENOMIC DNA]</scope>
    <source>
        <strain evidence="3 4">KCTC 13187</strain>
    </source>
</reference>
<evidence type="ECO:0000256" key="1">
    <source>
        <dbReference type="SAM" id="MobiDB-lite"/>
    </source>
</evidence>